<feature type="domain" description="N-acetyltransferase" evidence="1">
    <location>
        <begin position="1"/>
        <end position="132"/>
    </location>
</feature>
<gene>
    <name evidence="2" type="ORF">IAG44_42255</name>
</gene>
<dbReference type="RefSeq" id="WP_187752301.1">
    <property type="nucleotide sequence ID" value="NZ_CP060828.1"/>
</dbReference>
<keyword evidence="3" id="KW-1185">Reference proteome</keyword>
<dbReference type="SUPFAM" id="SSF55729">
    <property type="entry name" value="Acyl-CoA N-acyltransferases (Nat)"/>
    <property type="match status" value="1"/>
</dbReference>
<dbReference type="AlphaFoldDB" id="A0A7H0IRG4"/>
<evidence type="ECO:0000313" key="2">
    <source>
        <dbReference type="EMBL" id="QNP75380.1"/>
    </source>
</evidence>
<dbReference type="InterPro" id="IPR016181">
    <property type="entry name" value="Acyl_CoA_acyltransferase"/>
</dbReference>
<dbReference type="EMBL" id="CP060828">
    <property type="protein sequence ID" value="QNP75380.1"/>
    <property type="molecule type" value="Genomic_DNA"/>
</dbReference>
<sequence>MTITYAWRGEVDNAALNSLHADAFGYPVGDTDWAGRLRRHSLGWVCAREAGVLVGFVNVAWDGGSHAFLLDTAVAPGRQGRGVGAGLVARAAEGARDAGCAWLHVDFEEPLRRFYLDACGFRETAAGLLALD</sequence>
<evidence type="ECO:0000259" key="1">
    <source>
        <dbReference type="PROSITE" id="PS51186"/>
    </source>
</evidence>
<dbReference type="Proteomes" id="UP000516052">
    <property type="component" value="Chromosome"/>
</dbReference>
<dbReference type="KEGG" id="sroi:IAG44_42255"/>
<dbReference type="InterPro" id="IPR000182">
    <property type="entry name" value="GNAT_dom"/>
</dbReference>
<dbReference type="PROSITE" id="PS51186">
    <property type="entry name" value="GNAT"/>
    <property type="match status" value="1"/>
</dbReference>
<name>A0A7H0IRG4_9ACTN</name>
<proteinExistence type="predicted"/>
<dbReference type="GO" id="GO:0016747">
    <property type="term" value="F:acyltransferase activity, transferring groups other than amino-acyl groups"/>
    <property type="evidence" value="ECO:0007669"/>
    <property type="project" value="InterPro"/>
</dbReference>
<accession>A0A7H0IRG4</accession>
<evidence type="ECO:0000313" key="3">
    <source>
        <dbReference type="Proteomes" id="UP000516052"/>
    </source>
</evidence>
<reference evidence="2 3" key="1">
    <citation type="submission" date="2020-08" db="EMBL/GenBank/DDBJ databases">
        <title>A novel species.</title>
        <authorList>
            <person name="Gao J."/>
        </authorList>
    </citation>
    <scope>NUCLEOTIDE SEQUENCE [LARGE SCALE GENOMIC DNA]</scope>
    <source>
        <strain evidence="2 3">CRXT-G-22</strain>
    </source>
</reference>
<protein>
    <submittedName>
        <fullName evidence="2">GNAT family N-acetyltransferase</fullName>
    </submittedName>
</protein>
<dbReference type="Pfam" id="PF00583">
    <property type="entry name" value="Acetyltransf_1"/>
    <property type="match status" value="1"/>
</dbReference>
<dbReference type="CDD" id="cd04301">
    <property type="entry name" value="NAT_SF"/>
    <property type="match status" value="1"/>
</dbReference>
<organism evidence="2 3">
    <name type="scientific">Streptomyces roseirectus</name>
    <dbReference type="NCBI Taxonomy" id="2768066"/>
    <lineage>
        <taxon>Bacteria</taxon>
        <taxon>Bacillati</taxon>
        <taxon>Actinomycetota</taxon>
        <taxon>Actinomycetes</taxon>
        <taxon>Kitasatosporales</taxon>
        <taxon>Streptomycetaceae</taxon>
        <taxon>Streptomyces</taxon>
    </lineage>
</organism>
<dbReference type="Gene3D" id="3.40.630.30">
    <property type="match status" value="1"/>
</dbReference>
<keyword evidence="2" id="KW-0808">Transferase</keyword>